<evidence type="ECO:0000256" key="1">
    <source>
        <dbReference type="SAM" id="SignalP"/>
    </source>
</evidence>
<protein>
    <recommendedName>
        <fullName evidence="4">Lipoprotein</fullName>
    </recommendedName>
</protein>
<evidence type="ECO:0008006" key="4">
    <source>
        <dbReference type="Google" id="ProtNLM"/>
    </source>
</evidence>
<feature type="chain" id="PRO_5006133388" description="Lipoprotein" evidence="1">
    <location>
        <begin position="19"/>
        <end position="136"/>
    </location>
</feature>
<reference evidence="2 3" key="1">
    <citation type="submission" date="2015-07" db="EMBL/GenBank/DDBJ databases">
        <title>Genome sequence of Ornatilinea apprima DSM 23815.</title>
        <authorList>
            <person name="Hemp J."/>
            <person name="Ward L.M."/>
            <person name="Pace L.A."/>
            <person name="Fischer W.W."/>
        </authorList>
    </citation>
    <scope>NUCLEOTIDE SEQUENCE [LARGE SCALE GENOMIC DNA]</scope>
    <source>
        <strain evidence="2 3">P3M-1</strain>
    </source>
</reference>
<dbReference type="AlphaFoldDB" id="A0A0P6Y673"/>
<organism evidence="2 3">
    <name type="scientific">Ornatilinea apprima</name>
    <dbReference type="NCBI Taxonomy" id="1134406"/>
    <lineage>
        <taxon>Bacteria</taxon>
        <taxon>Bacillati</taxon>
        <taxon>Chloroflexota</taxon>
        <taxon>Anaerolineae</taxon>
        <taxon>Anaerolineales</taxon>
        <taxon>Anaerolineaceae</taxon>
        <taxon>Ornatilinea</taxon>
    </lineage>
</organism>
<gene>
    <name evidence="2" type="ORF">ADN00_10565</name>
</gene>
<proteinExistence type="predicted"/>
<feature type="signal peptide" evidence="1">
    <location>
        <begin position="1"/>
        <end position="18"/>
    </location>
</feature>
<comment type="caution">
    <text evidence="2">The sequence shown here is derived from an EMBL/GenBank/DDBJ whole genome shotgun (WGS) entry which is preliminary data.</text>
</comment>
<evidence type="ECO:0000313" key="3">
    <source>
        <dbReference type="Proteomes" id="UP000050417"/>
    </source>
</evidence>
<dbReference type="EMBL" id="LGCL01000024">
    <property type="protein sequence ID" value="KPL77077.1"/>
    <property type="molecule type" value="Genomic_DNA"/>
</dbReference>
<name>A0A0P6Y673_9CHLR</name>
<accession>A0A0P6Y673</accession>
<keyword evidence="1" id="KW-0732">Signal</keyword>
<sequence length="136" mass="14723">MLMIIAAALALAACAPLAGSKSEQTEMEYGEGATVEKIDLLALESFPVQINAALSGYLSDGCTEIERVEQERRENVFELKVITRRPKDAICTMQLAPFEESVALEVNGLPAGEYVVRVGDVETAFTLNADNILKSE</sequence>
<dbReference type="Proteomes" id="UP000050417">
    <property type="component" value="Unassembled WGS sequence"/>
</dbReference>
<keyword evidence="3" id="KW-1185">Reference proteome</keyword>
<evidence type="ECO:0000313" key="2">
    <source>
        <dbReference type="EMBL" id="KPL77077.1"/>
    </source>
</evidence>